<dbReference type="AlphaFoldDB" id="A0A516KK34"/>
<feature type="region of interest" description="Disordered" evidence="1">
    <location>
        <begin position="113"/>
        <end position="143"/>
    </location>
</feature>
<dbReference type="InterPro" id="IPR010897">
    <property type="entry name" value="Spore_II_P"/>
</dbReference>
<evidence type="ECO:0000256" key="1">
    <source>
        <dbReference type="SAM" id="MobiDB-lite"/>
    </source>
</evidence>
<organism evidence="3 4">
    <name type="scientific">Radiobacillus deserti</name>
    <dbReference type="NCBI Taxonomy" id="2594883"/>
    <lineage>
        <taxon>Bacteria</taxon>
        <taxon>Bacillati</taxon>
        <taxon>Bacillota</taxon>
        <taxon>Bacilli</taxon>
        <taxon>Bacillales</taxon>
        <taxon>Bacillaceae</taxon>
        <taxon>Radiobacillus</taxon>
    </lineage>
</organism>
<dbReference type="OrthoDB" id="1633470at2"/>
<sequence>MMKSLKQTILMSVIATTISLGFVIYLVFPNQHSTIWYSPLVSELTKHETTTNLIMLGLSTETPLFHDFLVSMDVEMPTTVKTIKLLTGFAPKDFTSLLEMASSHWYTKSDKEIASSAPVESPPPDFEELAQESTGQTEDSKPTNTEASVFIYHSHSWEAYLPLLEDATKPSEASSTDNATNVVLVGDMLKGALESYGIEVEHDTTNVTKLLVENNWDYEDSYKLSRQTIQSVTAQNKKVEYMIDIHRDAARKDTTTLDINGKQYAKVFFIVGTEHESYKENLAFAESLHTSLKAKYPGISRGVYQKDYAEGNGVYNQDLSNHSILIEVGGVDNKKEELQNTANAIAEVLSNSIEQAEKVSNES</sequence>
<dbReference type="RefSeq" id="WP_143896634.1">
    <property type="nucleotide sequence ID" value="NZ_CP041666.1"/>
</dbReference>
<reference evidence="3 4" key="1">
    <citation type="submission" date="2019-07" db="EMBL/GenBank/DDBJ databases">
        <authorList>
            <person name="Li J."/>
        </authorList>
    </citation>
    <scope>NUCLEOTIDE SEQUENCE [LARGE SCALE GENOMIC DNA]</scope>
    <source>
        <strain evidence="3 4">TKL69</strain>
    </source>
</reference>
<evidence type="ECO:0000313" key="4">
    <source>
        <dbReference type="Proteomes" id="UP000315215"/>
    </source>
</evidence>
<dbReference type="EMBL" id="CP041666">
    <property type="protein sequence ID" value="QDP41770.1"/>
    <property type="molecule type" value="Genomic_DNA"/>
</dbReference>
<dbReference type="KEGG" id="aqt:FN924_17280"/>
<dbReference type="Gene3D" id="3.40.630.40">
    <property type="entry name" value="Zn-dependent exopeptidases"/>
    <property type="match status" value="1"/>
</dbReference>
<keyword evidence="4" id="KW-1185">Reference proteome</keyword>
<dbReference type="SUPFAM" id="SSF53187">
    <property type="entry name" value="Zn-dependent exopeptidases"/>
    <property type="match status" value="1"/>
</dbReference>
<evidence type="ECO:0000256" key="2">
    <source>
        <dbReference type="SAM" id="Phobius"/>
    </source>
</evidence>
<keyword evidence="2" id="KW-1133">Transmembrane helix</keyword>
<accession>A0A516KK34</accession>
<gene>
    <name evidence="3" type="ORF">FN924_17280</name>
</gene>
<dbReference type="Pfam" id="PF07454">
    <property type="entry name" value="SpoIIP"/>
    <property type="match status" value="1"/>
</dbReference>
<evidence type="ECO:0000313" key="3">
    <source>
        <dbReference type="EMBL" id="QDP41770.1"/>
    </source>
</evidence>
<feature type="transmembrane region" description="Helical" evidence="2">
    <location>
        <begin position="9"/>
        <end position="28"/>
    </location>
</feature>
<keyword evidence="2" id="KW-0812">Transmembrane</keyword>
<feature type="compositionally biased region" description="Polar residues" evidence="1">
    <location>
        <begin position="131"/>
        <end position="143"/>
    </location>
</feature>
<dbReference type="Proteomes" id="UP000315215">
    <property type="component" value="Chromosome"/>
</dbReference>
<name>A0A516KK34_9BACI</name>
<dbReference type="NCBIfam" id="TIGR02867">
    <property type="entry name" value="spore_II_P"/>
    <property type="match status" value="1"/>
</dbReference>
<keyword evidence="2" id="KW-0472">Membrane</keyword>
<proteinExistence type="predicted"/>
<protein>
    <submittedName>
        <fullName evidence="3">Stage II sporulation protein P</fullName>
    </submittedName>
</protein>